<protein>
    <submittedName>
        <fullName evidence="1">Uncharacterized protein</fullName>
    </submittedName>
</protein>
<gene>
    <name evidence="1" type="ORF">BDR25DRAFT_358363</name>
</gene>
<accession>A0ACB6QLC2</accession>
<sequence>MITLASLTTLSVPLRTLTGWLHLRFSTEDLSMFFLFFPNLNNPYLRRVLLYSLRHSYSLSSSFIFSPVVLVPPNSVLFTHKLSYSYYSLSLPTVQLAIQFKALCLFDPVAVFTNHWQKTEYDRNHPLRNRWLPSQTSLSPMEHVPISHLDAQPPILPPQTSGPTHLEVSFSQCTYPTPSEKAKQNASPSHGRNRSQAPNGDMHPYCAAVYLAFMSGNVIIGTSVMPSLDYFDKECKTVFGVPELRTLRTGVPCATRVGKDLTWGSPRYLFGPAARALISFALSLSSPSYTWGTETRFPDPSSAARGHSYQQAVGAVAPGAKTYTSLRRYSSLNIHAHPQSPTFRSFQHSNFAIPQNTFITNLISFRDRRPNHLHFVDLSSSHASTQHHALTPSHPVAPSPLSKTKRTLMLIRITPLPHLVSL</sequence>
<organism evidence="1 2">
    <name type="scientific">Lindgomyces ingoldianus</name>
    <dbReference type="NCBI Taxonomy" id="673940"/>
    <lineage>
        <taxon>Eukaryota</taxon>
        <taxon>Fungi</taxon>
        <taxon>Dikarya</taxon>
        <taxon>Ascomycota</taxon>
        <taxon>Pezizomycotina</taxon>
        <taxon>Dothideomycetes</taxon>
        <taxon>Pleosporomycetidae</taxon>
        <taxon>Pleosporales</taxon>
        <taxon>Lindgomycetaceae</taxon>
        <taxon>Lindgomyces</taxon>
    </lineage>
</organism>
<evidence type="ECO:0000313" key="2">
    <source>
        <dbReference type="Proteomes" id="UP000799755"/>
    </source>
</evidence>
<evidence type="ECO:0000313" key="1">
    <source>
        <dbReference type="EMBL" id="KAF2467685.1"/>
    </source>
</evidence>
<dbReference type="EMBL" id="MU003519">
    <property type="protein sequence ID" value="KAF2467685.1"/>
    <property type="molecule type" value="Genomic_DNA"/>
</dbReference>
<name>A0ACB6QLC2_9PLEO</name>
<comment type="caution">
    <text evidence="1">The sequence shown here is derived from an EMBL/GenBank/DDBJ whole genome shotgun (WGS) entry which is preliminary data.</text>
</comment>
<keyword evidence="2" id="KW-1185">Reference proteome</keyword>
<dbReference type="Proteomes" id="UP000799755">
    <property type="component" value="Unassembled WGS sequence"/>
</dbReference>
<reference evidence="1" key="1">
    <citation type="journal article" date="2020" name="Stud. Mycol.">
        <title>101 Dothideomycetes genomes: a test case for predicting lifestyles and emergence of pathogens.</title>
        <authorList>
            <person name="Haridas S."/>
            <person name="Albert R."/>
            <person name="Binder M."/>
            <person name="Bloem J."/>
            <person name="Labutti K."/>
            <person name="Salamov A."/>
            <person name="Andreopoulos B."/>
            <person name="Baker S."/>
            <person name="Barry K."/>
            <person name="Bills G."/>
            <person name="Bluhm B."/>
            <person name="Cannon C."/>
            <person name="Castanera R."/>
            <person name="Culley D."/>
            <person name="Daum C."/>
            <person name="Ezra D."/>
            <person name="Gonzalez J."/>
            <person name="Henrissat B."/>
            <person name="Kuo A."/>
            <person name="Liang C."/>
            <person name="Lipzen A."/>
            <person name="Lutzoni F."/>
            <person name="Magnuson J."/>
            <person name="Mondo S."/>
            <person name="Nolan M."/>
            <person name="Ohm R."/>
            <person name="Pangilinan J."/>
            <person name="Park H.-J."/>
            <person name="Ramirez L."/>
            <person name="Alfaro M."/>
            <person name="Sun H."/>
            <person name="Tritt A."/>
            <person name="Yoshinaga Y."/>
            <person name="Zwiers L.-H."/>
            <person name="Turgeon B."/>
            <person name="Goodwin S."/>
            <person name="Spatafora J."/>
            <person name="Crous P."/>
            <person name="Grigoriev I."/>
        </authorList>
    </citation>
    <scope>NUCLEOTIDE SEQUENCE</scope>
    <source>
        <strain evidence="1">ATCC 200398</strain>
    </source>
</reference>
<proteinExistence type="predicted"/>